<dbReference type="AlphaFoldDB" id="A0AAI9ZMD4"/>
<organism evidence="1 2">
    <name type="scientific">Colletotrichum phormii</name>
    <dbReference type="NCBI Taxonomy" id="359342"/>
    <lineage>
        <taxon>Eukaryota</taxon>
        <taxon>Fungi</taxon>
        <taxon>Dikarya</taxon>
        <taxon>Ascomycota</taxon>
        <taxon>Pezizomycotina</taxon>
        <taxon>Sordariomycetes</taxon>
        <taxon>Hypocreomycetidae</taxon>
        <taxon>Glomerellales</taxon>
        <taxon>Glomerellaceae</taxon>
        <taxon>Colletotrichum</taxon>
        <taxon>Colletotrichum acutatum species complex</taxon>
    </lineage>
</organism>
<dbReference type="GeneID" id="85480600"/>
<dbReference type="EMBL" id="JAHMHQ010000014">
    <property type="protein sequence ID" value="KAK1634662.1"/>
    <property type="molecule type" value="Genomic_DNA"/>
</dbReference>
<evidence type="ECO:0000313" key="2">
    <source>
        <dbReference type="Proteomes" id="UP001243989"/>
    </source>
</evidence>
<protein>
    <submittedName>
        <fullName evidence="1">Uncharacterized protein</fullName>
    </submittedName>
</protein>
<keyword evidence="2" id="KW-1185">Reference proteome</keyword>
<proteinExistence type="predicted"/>
<comment type="caution">
    <text evidence="1">The sequence shown here is derived from an EMBL/GenBank/DDBJ whole genome shotgun (WGS) entry which is preliminary data.</text>
</comment>
<dbReference type="Proteomes" id="UP001243989">
    <property type="component" value="Unassembled WGS sequence"/>
</dbReference>
<reference evidence="1" key="1">
    <citation type="submission" date="2021-06" db="EMBL/GenBank/DDBJ databases">
        <title>Comparative genomics, transcriptomics and evolutionary studies reveal genomic signatures of adaptation to plant cell wall in hemibiotrophic fungi.</title>
        <authorList>
            <consortium name="DOE Joint Genome Institute"/>
            <person name="Baroncelli R."/>
            <person name="Diaz J.F."/>
            <person name="Benocci T."/>
            <person name="Peng M."/>
            <person name="Battaglia E."/>
            <person name="Haridas S."/>
            <person name="Andreopoulos W."/>
            <person name="Labutti K."/>
            <person name="Pangilinan J."/>
            <person name="Floch G.L."/>
            <person name="Makela M.R."/>
            <person name="Henrissat B."/>
            <person name="Grigoriev I.V."/>
            <person name="Crouch J.A."/>
            <person name="De Vries R.P."/>
            <person name="Sukno S.A."/>
            <person name="Thon M.R."/>
        </authorList>
    </citation>
    <scope>NUCLEOTIDE SEQUENCE</scope>
    <source>
        <strain evidence="1">CBS 102054</strain>
    </source>
</reference>
<accession>A0AAI9ZMD4</accession>
<name>A0AAI9ZMD4_9PEZI</name>
<evidence type="ECO:0000313" key="1">
    <source>
        <dbReference type="EMBL" id="KAK1634662.1"/>
    </source>
</evidence>
<dbReference type="RefSeq" id="XP_060443269.1">
    <property type="nucleotide sequence ID" value="XM_060595738.1"/>
</dbReference>
<gene>
    <name evidence="1" type="ORF">BDP81DRAFT_51013</name>
</gene>
<sequence>MHWLNAVRMKMDEPYVLWIAWEMGDTLLYRDMVVQIAEGVSFQSLDNENSERAVQFGPSRTHWTPGHRYATHIPMIPLDFFRGVSEDKFSETISRARILMIESTVRPYCRILSQMRIKANPLTQNPSARLKDNCMKFCIPTGVGSLVIAGITDSFNIWDSQLPVTFSGKVKQIVDHLAAIKIQNSACANCQKMFQDELANARSVTAVAIKCLAPLSQSQQERLDKRGTQLALGLENVVDKGMLHMYYL</sequence>